<evidence type="ECO:0000256" key="5">
    <source>
        <dbReference type="ARBA" id="ARBA00023159"/>
    </source>
</evidence>
<dbReference type="AlphaFoldDB" id="J3MSI9"/>
<dbReference type="EnsemblPlants" id="OB08G20680.1">
    <property type="protein sequence ID" value="OB08G20680.1"/>
    <property type="gene ID" value="OB08G20680"/>
</dbReference>
<feature type="domain" description="Calmodulin binding protein-like N-terminal" evidence="9">
    <location>
        <begin position="104"/>
        <end position="259"/>
    </location>
</feature>
<evidence type="ECO:0000313" key="12">
    <source>
        <dbReference type="EnsemblPlants" id="OB08G20680.1"/>
    </source>
</evidence>
<accession>J3MSI9</accession>
<dbReference type="GO" id="GO:0080142">
    <property type="term" value="P:regulation of salicylic acid biosynthetic process"/>
    <property type="evidence" value="ECO:0007669"/>
    <property type="project" value="TreeGrafter"/>
</dbReference>
<dbReference type="InterPro" id="IPR046830">
    <property type="entry name" value="Calmod_bind_M"/>
</dbReference>
<dbReference type="RefSeq" id="XP_006659322.1">
    <property type="nucleotide sequence ID" value="XM_006659259.3"/>
</dbReference>
<evidence type="ECO:0000259" key="10">
    <source>
        <dbReference type="Pfam" id="PF20451"/>
    </source>
</evidence>
<evidence type="ECO:0000259" key="11">
    <source>
        <dbReference type="Pfam" id="PF20452"/>
    </source>
</evidence>
<organism evidence="12">
    <name type="scientific">Oryza brachyantha</name>
    <name type="common">malo sina</name>
    <dbReference type="NCBI Taxonomy" id="4533"/>
    <lineage>
        <taxon>Eukaryota</taxon>
        <taxon>Viridiplantae</taxon>
        <taxon>Streptophyta</taxon>
        <taxon>Embryophyta</taxon>
        <taxon>Tracheophyta</taxon>
        <taxon>Spermatophyta</taxon>
        <taxon>Magnoliopsida</taxon>
        <taxon>Liliopsida</taxon>
        <taxon>Poales</taxon>
        <taxon>Poaceae</taxon>
        <taxon>BOP clade</taxon>
        <taxon>Oryzoideae</taxon>
        <taxon>Oryzeae</taxon>
        <taxon>Oryzinae</taxon>
        <taxon>Oryza</taxon>
    </lineage>
</organism>
<dbReference type="STRING" id="4533.J3MSI9"/>
<gene>
    <name evidence="12" type="primary">LOC102704724</name>
</gene>
<dbReference type="eggNOG" id="ENOG502QR87">
    <property type="taxonomic scope" value="Eukaryota"/>
</dbReference>
<dbReference type="Pfam" id="PF20451">
    <property type="entry name" value="Calmod_bind_M"/>
    <property type="match status" value="1"/>
</dbReference>
<keyword evidence="5" id="KW-0010">Activator</keyword>
<dbReference type="OrthoDB" id="757051at2759"/>
<reference evidence="12" key="1">
    <citation type="journal article" date="2013" name="Nat. Commun.">
        <title>Whole-genome sequencing of Oryza brachyantha reveals mechanisms underlying Oryza genome evolution.</title>
        <authorList>
            <person name="Chen J."/>
            <person name="Huang Q."/>
            <person name="Gao D."/>
            <person name="Wang J."/>
            <person name="Lang Y."/>
            <person name="Liu T."/>
            <person name="Li B."/>
            <person name="Bai Z."/>
            <person name="Luis Goicoechea J."/>
            <person name="Liang C."/>
            <person name="Chen C."/>
            <person name="Zhang W."/>
            <person name="Sun S."/>
            <person name="Liao Y."/>
            <person name="Zhang X."/>
            <person name="Yang L."/>
            <person name="Song C."/>
            <person name="Wang M."/>
            <person name="Shi J."/>
            <person name="Liu G."/>
            <person name="Liu J."/>
            <person name="Zhou H."/>
            <person name="Zhou W."/>
            <person name="Yu Q."/>
            <person name="An N."/>
            <person name="Chen Y."/>
            <person name="Cai Q."/>
            <person name="Wang B."/>
            <person name="Liu B."/>
            <person name="Min J."/>
            <person name="Huang Y."/>
            <person name="Wu H."/>
            <person name="Li Z."/>
            <person name="Zhang Y."/>
            <person name="Yin Y."/>
            <person name="Song W."/>
            <person name="Jiang J."/>
            <person name="Jackson S.A."/>
            <person name="Wing R.A."/>
            <person name="Wang J."/>
            <person name="Chen M."/>
        </authorList>
    </citation>
    <scope>NUCLEOTIDE SEQUENCE [LARGE SCALE GENOMIC DNA]</scope>
    <source>
        <strain evidence="12">cv. IRGC 101232</strain>
    </source>
</reference>
<dbReference type="HOGENOM" id="CLU_031504_0_0_1"/>
<dbReference type="GO" id="GO:0005634">
    <property type="term" value="C:nucleus"/>
    <property type="evidence" value="ECO:0007669"/>
    <property type="project" value="UniProtKB-SubCell"/>
</dbReference>
<dbReference type="GeneID" id="102704724"/>
<dbReference type="InterPro" id="IPR012416">
    <property type="entry name" value="CBP60"/>
</dbReference>
<protein>
    <submittedName>
        <fullName evidence="12">Uncharacterized protein</fullName>
    </submittedName>
</protein>
<name>J3MSI9_ORYBR</name>
<feature type="domain" description="Calmodulin binding protein C-terminal" evidence="11">
    <location>
        <begin position="340"/>
        <end position="399"/>
    </location>
</feature>
<evidence type="ECO:0000256" key="2">
    <source>
        <dbReference type="ARBA" id="ARBA00007214"/>
    </source>
</evidence>
<keyword evidence="4" id="KW-0238">DNA-binding</keyword>
<dbReference type="Gramene" id="OB08G20680.1">
    <property type="protein sequence ID" value="OB08G20680.1"/>
    <property type="gene ID" value="OB08G20680"/>
</dbReference>
<keyword evidence="6" id="KW-0804">Transcription</keyword>
<proteinExistence type="inferred from homology"/>
<feature type="region of interest" description="Disordered" evidence="8">
    <location>
        <begin position="1"/>
        <end position="33"/>
    </location>
</feature>
<dbReference type="Pfam" id="PF07887">
    <property type="entry name" value="Calmodulin_bind"/>
    <property type="match status" value="1"/>
</dbReference>
<evidence type="ECO:0000256" key="3">
    <source>
        <dbReference type="ARBA" id="ARBA00023015"/>
    </source>
</evidence>
<keyword evidence="3" id="KW-0805">Transcription regulation</keyword>
<evidence type="ECO:0000256" key="1">
    <source>
        <dbReference type="ARBA" id="ARBA00004123"/>
    </source>
</evidence>
<dbReference type="Pfam" id="PF20452">
    <property type="entry name" value="Calmod_bind_C"/>
    <property type="match status" value="1"/>
</dbReference>
<reference evidence="12" key="2">
    <citation type="submission" date="2013-04" db="UniProtKB">
        <authorList>
            <consortium name="EnsemblPlants"/>
        </authorList>
    </citation>
    <scope>IDENTIFICATION</scope>
</reference>
<dbReference type="Proteomes" id="UP000006038">
    <property type="component" value="Chromosome 8"/>
</dbReference>
<keyword evidence="13" id="KW-1185">Reference proteome</keyword>
<evidence type="ECO:0000256" key="7">
    <source>
        <dbReference type="ARBA" id="ARBA00023242"/>
    </source>
</evidence>
<evidence type="ECO:0000256" key="8">
    <source>
        <dbReference type="SAM" id="MobiDB-lite"/>
    </source>
</evidence>
<dbReference type="InterPro" id="IPR046831">
    <property type="entry name" value="Calmodulin_bind_N"/>
</dbReference>
<dbReference type="KEGG" id="obr:102704724"/>
<evidence type="ECO:0000256" key="6">
    <source>
        <dbReference type="ARBA" id="ARBA00023163"/>
    </source>
</evidence>
<dbReference type="PANTHER" id="PTHR31713">
    <property type="entry name" value="OS02G0177800 PROTEIN"/>
    <property type="match status" value="1"/>
</dbReference>
<dbReference type="InterPro" id="IPR046829">
    <property type="entry name" value="Calmod_bind_C"/>
</dbReference>
<sequence length="524" mass="58213">MSVRRPRVEEEGDEDEDGSSGGSAEEHQRRHGGRRIRPVLSFRSVVRRAVAAETIQQIVLNLEPVIRRVVREEIRNIFAQHGHDVPQRSIPVQIQEFVGISAPLKLVFAKQLKLPIFTSNRLVDIDNNPMQIHLVDARTNHMVMPASTHPASSSTKLELLVLDGDFRCEDRPGWTGDQLSAAIVRAREGRRPLLVGAGLSRTMDRHGVAVIDEVSFTDNSSWIRSRKFRIGVRVVPAANNQAAVRIQEAVSESFTVKDHRGELYKKHYPPVLTDNVWRLKNIGKDGPIDKRLEAEGVKNVQDFLKLNTIDPNKLKSLVGMSDRQWSATLNHAKTCDMGGKCYIFKSEGCDLTFNPVGEILAVRIGDQVSSLHDLIPLQMVQIRQLANQAYKQWDQLEEVPNEMALVNKSLIPFHEEKPMTSSAIPSHIDQAEGLMENSGWEPSEMSQESMISSGSQSAMYLDSMGAATTSTAEMVATNSSTNLESVSAVPGALFGWSSGMATDDHFSWQNNTNLGAWDHADDPC</sequence>
<dbReference type="GO" id="GO:0003700">
    <property type="term" value="F:DNA-binding transcription factor activity"/>
    <property type="evidence" value="ECO:0007669"/>
    <property type="project" value="TreeGrafter"/>
</dbReference>
<evidence type="ECO:0000256" key="4">
    <source>
        <dbReference type="ARBA" id="ARBA00023125"/>
    </source>
</evidence>
<dbReference type="OMA" id="NTNLVPW"/>
<dbReference type="GO" id="GO:0005516">
    <property type="term" value="F:calmodulin binding"/>
    <property type="evidence" value="ECO:0007669"/>
    <property type="project" value="InterPro"/>
</dbReference>
<comment type="subcellular location">
    <subcellularLocation>
        <location evidence="1">Nucleus</location>
    </subcellularLocation>
</comment>
<evidence type="ECO:0000313" key="13">
    <source>
        <dbReference type="Proteomes" id="UP000006038"/>
    </source>
</evidence>
<evidence type="ECO:0000259" key="9">
    <source>
        <dbReference type="Pfam" id="PF07887"/>
    </source>
</evidence>
<feature type="domain" description="Calmodulin binding protein central" evidence="10">
    <location>
        <begin position="272"/>
        <end position="335"/>
    </location>
</feature>
<comment type="similarity">
    <text evidence="2">Belongs to the plant ACBP60 protein family.</text>
</comment>
<dbReference type="PANTHER" id="PTHR31713:SF100">
    <property type="entry name" value="CALMODULIN-BINDING PROTEIN 60 B"/>
    <property type="match status" value="1"/>
</dbReference>
<dbReference type="GO" id="GO:0043565">
    <property type="term" value="F:sequence-specific DNA binding"/>
    <property type="evidence" value="ECO:0007669"/>
    <property type="project" value="TreeGrafter"/>
</dbReference>
<keyword evidence="7" id="KW-0539">Nucleus</keyword>